<dbReference type="PROSITE" id="PS50158">
    <property type="entry name" value="ZF_CCHC"/>
    <property type="match status" value="1"/>
</dbReference>
<comment type="similarity">
    <text evidence="2">Belongs to the BBP/SF1 family.</text>
</comment>
<evidence type="ECO:0000256" key="5">
    <source>
        <dbReference type="ARBA" id="ARBA00022833"/>
    </source>
</evidence>
<dbReference type="InterPro" id="IPR036612">
    <property type="entry name" value="KH_dom_type_1_sf"/>
</dbReference>
<feature type="domain" description="CCHC-type" evidence="13">
    <location>
        <begin position="310"/>
        <end position="325"/>
    </location>
</feature>
<keyword evidence="5" id="KW-0862">Zinc</keyword>
<dbReference type="GO" id="GO:0016020">
    <property type="term" value="C:membrane"/>
    <property type="evidence" value="ECO:0007669"/>
    <property type="project" value="GOC"/>
</dbReference>
<feature type="domain" description="RRM" evidence="11">
    <location>
        <begin position="514"/>
        <end position="594"/>
    </location>
</feature>
<dbReference type="Gene3D" id="2.60.200.40">
    <property type="match status" value="1"/>
</dbReference>
<dbReference type="SUPFAM" id="SSF54791">
    <property type="entry name" value="Eukaryotic type KH-domain (KH-domain type I)"/>
    <property type="match status" value="1"/>
</dbReference>
<feature type="region of interest" description="Disordered" evidence="10">
    <location>
        <begin position="589"/>
        <end position="625"/>
    </location>
</feature>
<dbReference type="InterPro" id="IPR000504">
    <property type="entry name" value="RRM_dom"/>
</dbReference>
<dbReference type="GO" id="GO:0008270">
    <property type="term" value="F:zinc ion binding"/>
    <property type="evidence" value="ECO:0007669"/>
    <property type="project" value="UniProtKB-KW"/>
</dbReference>
<dbReference type="InterPro" id="IPR055256">
    <property type="entry name" value="KH_1_KHDC4/BBP-like"/>
</dbReference>
<dbReference type="InterPro" id="IPR004087">
    <property type="entry name" value="KH_dom"/>
</dbReference>
<keyword evidence="9" id="KW-0694">RNA-binding</keyword>
<dbReference type="GO" id="GO:0001729">
    <property type="term" value="F:ceramide kinase activity"/>
    <property type="evidence" value="ECO:0007669"/>
    <property type="project" value="TreeGrafter"/>
</dbReference>
<dbReference type="Gene3D" id="3.30.1370.10">
    <property type="entry name" value="K Homology domain, type 1"/>
    <property type="match status" value="1"/>
</dbReference>
<keyword evidence="7" id="KW-0539">Nucleus</keyword>
<feature type="compositionally biased region" description="Basic and acidic residues" evidence="10">
    <location>
        <begin position="64"/>
        <end position="73"/>
    </location>
</feature>
<keyword evidence="4 8" id="KW-0479">Metal-binding</keyword>
<dbReference type="SMART" id="SM00322">
    <property type="entry name" value="KH"/>
    <property type="match status" value="1"/>
</dbReference>
<dbReference type="KEGG" id="apro:F751_6043"/>
<dbReference type="InterPro" id="IPR001206">
    <property type="entry name" value="Diacylglycerol_kinase_cat_dom"/>
</dbReference>
<dbReference type="CDD" id="cd02395">
    <property type="entry name" value="KH-I_BBP"/>
    <property type="match status" value="1"/>
</dbReference>
<reference evidence="14 15" key="1">
    <citation type="journal article" date="2014" name="BMC Genomics">
        <title>Oil accumulation mechanisms of the oleaginous microalga Chlorella protothecoides revealed through its genome, transcriptomes, and proteomes.</title>
        <authorList>
            <person name="Gao C."/>
            <person name="Wang Y."/>
            <person name="Shen Y."/>
            <person name="Yan D."/>
            <person name="He X."/>
            <person name="Dai J."/>
            <person name="Wu Q."/>
        </authorList>
    </citation>
    <scope>NUCLEOTIDE SEQUENCE [LARGE SCALE GENOMIC DNA]</scope>
    <source>
        <strain evidence="14 15">0710</strain>
    </source>
</reference>
<dbReference type="SUPFAM" id="SSF54928">
    <property type="entry name" value="RNA-binding domain, RBD"/>
    <property type="match status" value="2"/>
</dbReference>
<feature type="compositionally biased region" description="Pro residues" evidence="10">
    <location>
        <begin position="644"/>
        <end position="657"/>
    </location>
</feature>
<evidence type="ECO:0000256" key="10">
    <source>
        <dbReference type="SAM" id="MobiDB-lite"/>
    </source>
</evidence>
<feature type="compositionally biased region" description="Low complexity" evidence="10">
    <location>
        <begin position="391"/>
        <end position="400"/>
    </location>
</feature>
<dbReference type="PROSITE" id="PS50146">
    <property type="entry name" value="DAGK"/>
    <property type="match status" value="1"/>
</dbReference>
<evidence type="ECO:0000256" key="7">
    <source>
        <dbReference type="ARBA" id="ARBA00023242"/>
    </source>
</evidence>
<feature type="region of interest" description="Disordered" evidence="10">
    <location>
        <begin position="1"/>
        <end position="21"/>
    </location>
</feature>
<dbReference type="PANTHER" id="PTHR12358">
    <property type="entry name" value="SPHINGOSINE KINASE"/>
    <property type="match status" value="1"/>
</dbReference>
<feature type="region of interest" description="Disordered" evidence="10">
    <location>
        <begin position="128"/>
        <end position="147"/>
    </location>
</feature>
<dbReference type="GO" id="GO:0003723">
    <property type="term" value="F:RNA binding"/>
    <property type="evidence" value="ECO:0007669"/>
    <property type="project" value="UniProtKB-UniRule"/>
</dbReference>
<keyword evidence="4 8" id="KW-0863">Zinc-finger</keyword>
<keyword evidence="15" id="KW-1185">Reference proteome</keyword>
<evidence type="ECO:0000259" key="11">
    <source>
        <dbReference type="PROSITE" id="PS50102"/>
    </source>
</evidence>
<evidence type="ECO:0000259" key="13">
    <source>
        <dbReference type="PROSITE" id="PS50158"/>
    </source>
</evidence>
<dbReference type="Pfam" id="PF22675">
    <property type="entry name" value="KH-I_KHDC4-BBP"/>
    <property type="match status" value="1"/>
</dbReference>
<evidence type="ECO:0000256" key="8">
    <source>
        <dbReference type="PROSITE-ProRule" id="PRU00047"/>
    </source>
</evidence>
<dbReference type="STRING" id="3075.A0A087SI31"/>
<dbReference type="InterPro" id="IPR017438">
    <property type="entry name" value="ATP-NAD_kinase_N"/>
</dbReference>
<evidence type="ECO:0000256" key="6">
    <source>
        <dbReference type="ARBA" id="ARBA00023187"/>
    </source>
</evidence>
<dbReference type="Proteomes" id="UP000028924">
    <property type="component" value="Unassembled WGS sequence"/>
</dbReference>
<proteinExistence type="inferred from homology"/>
<dbReference type="OrthoDB" id="10021397at2759"/>
<dbReference type="InterPro" id="IPR012677">
    <property type="entry name" value="Nucleotide-bd_a/b_plait_sf"/>
</dbReference>
<feature type="domain" description="RRM" evidence="11">
    <location>
        <begin position="410"/>
        <end position="488"/>
    </location>
</feature>
<dbReference type="Gene3D" id="6.10.140.1790">
    <property type="match status" value="1"/>
</dbReference>
<dbReference type="GeneID" id="23617434"/>
<dbReference type="InterPro" id="IPR036875">
    <property type="entry name" value="Znf_CCHC_sf"/>
</dbReference>
<dbReference type="AlphaFoldDB" id="A0A087SI31"/>
<dbReference type="EMBL" id="KL662116">
    <property type="protein sequence ID" value="KFM25385.1"/>
    <property type="molecule type" value="Genomic_DNA"/>
</dbReference>
<dbReference type="SUPFAM" id="SSF57756">
    <property type="entry name" value="Retrovirus zinc finger-like domains"/>
    <property type="match status" value="1"/>
</dbReference>
<feature type="region of interest" description="Disordered" evidence="10">
    <location>
        <begin position="378"/>
        <end position="404"/>
    </location>
</feature>
<evidence type="ECO:0000256" key="2">
    <source>
        <dbReference type="ARBA" id="ARBA00010382"/>
    </source>
</evidence>
<dbReference type="InterPro" id="IPR035979">
    <property type="entry name" value="RBD_domain_sf"/>
</dbReference>
<dbReference type="PANTHER" id="PTHR12358:SF111">
    <property type="entry name" value="CERAMIDE KINASE, ISOFORM A"/>
    <property type="match status" value="1"/>
</dbReference>
<dbReference type="InterPro" id="IPR001878">
    <property type="entry name" value="Znf_CCHC"/>
</dbReference>
<dbReference type="GO" id="GO:0006397">
    <property type="term" value="P:mRNA processing"/>
    <property type="evidence" value="ECO:0007669"/>
    <property type="project" value="UniProtKB-KW"/>
</dbReference>
<dbReference type="GO" id="GO:0005634">
    <property type="term" value="C:nucleus"/>
    <property type="evidence" value="ECO:0007669"/>
    <property type="project" value="UniProtKB-SubCell"/>
</dbReference>
<evidence type="ECO:0000256" key="3">
    <source>
        <dbReference type="ARBA" id="ARBA00022664"/>
    </source>
</evidence>
<dbReference type="GO" id="GO:0008380">
    <property type="term" value="P:RNA splicing"/>
    <property type="evidence" value="ECO:0007669"/>
    <property type="project" value="UniProtKB-KW"/>
</dbReference>
<evidence type="ECO:0000313" key="15">
    <source>
        <dbReference type="Proteomes" id="UP000028924"/>
    </source>
</evidence>
<dbReference type="RefSeq" id="XP_011398278.1">
    <property type="nucleotide sequence ID" value="XM_011399976.1"/>
</dbReference>
<feature type="region of interest" description="Disordered" evidence="10">
    <location>
        <begin position="34"/>
        <end position="73"/>
    </location>
</feature>
<feature type="region of interest" description="Disordered" evidence="10">
    <location>
        <begin position="488"/>
        <end position="514"/>
    </location>
</feature>
<evidence type="ECO:0000256" key="4">
    <source>
        <dbReference type="ARBA" id="ARBA00022771"/>
    </source>
</evidence>
<sequence>MGQGPVPDRVMAEHRKPPRRPCMALKALKASVAGKRRHVWGRIPGQENTSTGDASTKKRKRRSRWGEKEETNDEKAIMLMPNEIVLSNGMKVYLPPSVTGRSPTGDPEVLVFHQQLNALNKKISEGEIDIPPEGERSPSPPPTYDAMGIRLNTREVRYREKMQRKRNELIETLIARDPTYRPPSDYRPEKKWCKLSIPHRQYPGYNFIGLIIGPRGNTQQRMQAETNTKIAIRGRGSIKDGTARDSKGAAGEDEDLHVMITGDRQEDVDAARRLVERLLKPLDEEMNEHKRIQLRELAAMNGTLKDTEYCTNCAEPGHNADNCPKSALDVFRLPDQIAARVEEQYARDVARMNPGESGKMEQEFSSFLAELGGTDPRAMPSGGAGFGGGPSSRAGLGSRSRPGDDLPDSCKLYIGNLSKSMTEDVLRDLFSVHGNVLHAAVPRDMATGLARGFGFITFPDDATAAAARRAMDGHLVDDLPLIVRMKGEPSSGPAFPMRRGGGPSRPDDDLPPENKLYVGSLPPSIDDAALQREFERFGPIASCRVIYDRDTNRPRGYAFVNFVDTEAARAALFNMNGFTGFEGGRPINVKISGQSGGPGDPYHGQYGAAPPPPPAAAPTPADLYPGAYAPGPAQYQYAAAPAEEAPPPPPPPAPALPAPEGGSVPAPTPAPVESEYERFMAEIPTSPLPSPVMLRGPSPTSVSDKTSRTDEEGFPVLVDGALARVHLDLQAEVLSWTLELGGPLCCAPGQRSTSLPVTEILAVEMQAARMRRAHALVIYTFQRSPSNPSCWHPRQVTFTSPNEAVLRAWEAAVRSLLQRQAHRPRHLLVIVNPYGGSRLARATWATTVRPVLAKAGVRCTTLESAARGHAADLVRRHLEALEAGPHDPGPPVDGLLAVGGDGLFHEMVNALLAARLAAGGRSRRLAALRLGHVPAGSTDAVACTLNGTRSAFTAAMHVALGDQVPLDVLRIDTAQPHTEFAVCMASYGFMGDLMAESEGLRWLGPLRYEVVGARMLAANRSYRARLSYLPPPREAQPSFTRACRAGCDACRAGSHPAPGDAELGRPATVLWQTRRSEWVTLEEEEFAGFMMVVMPCRSDKSKNGVAKYGHLSDGKLHLVVIKRCSRLMYLRFLLRMAHIGLEAGGDHGDYIKVIPALAVRIEPIGKESQWNVDGELLPSSIFTAQLHRGAVDVFARGVDG</sequence>
<dbReference type="Gene3D" id="3.40.50.10330">
    <property type="entry name" value="Probable inorganic polyphosphate/atp-NAD kinase, domain 1"/>
    <property type="match status" value="1"/>
</dbReference>
<feature type="region of interest" description="Disordered" evidence="10">
    <location>
        <begin position="685"/>
        <end position="709"/>
    </location>
</feature>
<dbReference type="PROSITE" id="PS50102">
    <property type="entry name" value="RRM"/>
    <property type="match status" value="2"/>
</dbReference>
<dbReference type="InterPro" id="IPR032570">
    <property type="entry name" value="SF1-HH"/>
</dbReference>
<dbReference type="InterPro" id="IPR016064">
    <property type="entry name" value="NAD/diacylglycerol_kinase_sf"/>
</dbReference>
<evidence type="ECO:0000256" key="1">
    <source>
        <dbReference type="ARBA" id="ARBA00004123"/>
    </source>
</evidence>
<accession>A0A087SI31</accession>
<dbReference type="PROSITE" id="PS50084">
    <property type="entry name" value="KH_TYPE_1"/>
    <property type="match status" value="1"/>
</dbReference>
<feature type="region of interest" description="Disordered" evidence="10">
    <location>
        <begin position="640"/>
        <end position="671"/>
    </location>
</feature>
<dbReference type="Pfam" id="PF00076">
    <property type="entry name" value="RRM_1"/>
    <property type="match status" value="2"/>
</dbReference>
<feature type="domain" description="DAGKc" evidence="12">
    <location>
        <begin position="822"/>
        <end position="975"/>
    </location>
</feature>
<dbReference type="eggNOG" id="KOG0119">
    <property type="taxonomic scope" value="Eukaryota"/>
</dbReference>
<dbReference type="Pfam" id="PF16275">
    <property type="entry name" value="SF1-HH"/>
    <property type="match status" value="1"/>
</dbReference>
<dbReference type="SMART" id="SM00360">
    <property type="entry name" value="RRM"/>
    <property type="match status" value="2"/>
</dbReference>
<organism evidence="14 15">
    <name type="scientific">Auxenochlorella protothecoides</name>
    <name type="common">Green microalga</name>
    <name type="synonym">Chlorella protothecoides</name>
    <dbReference type="NCBI Taxonomy" id="3075"/>
    <lineage>
        <taxon>Eukaryota</taxon>
        <taxon>Viridiplantae</taxon>
        <taxon>Chlorophyta</taxon>
        <taxon>core chlorophytes</taxon>
        <taxon>Trebouxiophyceae</taxon>
        <taxon>Chlorellales</taxon>
        <taxon>Chlorellaceae</taxon>
        <taxon>Auxenochlorella</taxon>
    </lineage>
</organism>
<name>A0A087SI31_AUXPR</name>
<keyword evidence="3" id="KW-0507">mRNA processing</keyword>
<dbReference type="InterPro" id="IPR050187">
    <property type="entry name" value="Lipid_Phosphate_FormReg"/>
</dbReference>
<dbReference type="Pfam" id="PF00781">
    <property type="entry name" value="DAGK_cat"/>
    <property type="match status" value="1"/>
</dbReference>
<evidence type="ECO:0000259" key="12">
    <source>
        <dbReference type="PROSITE" id="PS50146"/>
    </source>
</evidence>
<gene>
    <name evidence="14" type="ORF">F751_6043</name>
</gene>
<evidence type="ECO:0000256" key="9">
    <source>
        <dbReference type="PROSITE-ProRule" id="PRU00176"/>
    </source>
</evidence>
<dbReference type="InterPro" id="IPR047086">
    <property type="entry name" value="SF1-HH_sf"/>
</dbReference>
<keyword evidence="6" id="KW-0508">mRNA splicing</keyword>
<dbReference type="Gene3D" id="3.30.70.330">
    <property type="match status" value="2"/>
</dbReference>
<comment type="subcellular location">
    <subcellularLocation>
        <location evidence="1">Nucleus</location>
    </subcellularLocation>
</comment>
<dbReference type="eggNOG" id="KOG1115">
    <property type="taxonomic scope" value="Eukaryota"/>
</dbReference>
<evidence type="ECO:0000313" key="14">
    <source>
        <dbReference type="EMBL" id="KFM25385.1"/>
    </source>
</evidence>
<dbReference type="SUPFAM" id="SSF111331">
    <property type="entry name" value="NAD kinase/diacylglycerol kinase-like"/>
    <property type="match status" value="1"/>
</dbReference>
<dbReference type="GO" id="GO:0006672">
    <property type="term" value="P:ceramide metabolic process"/>
    <property type="evidence" value="ECO:0007669"/>
    <property type="project" value="TreeGrafter"/>
</dbReference>
<protein>
    <submittedName>
        <fullName evidence="14">Branchpoint-bridging protein</fullName>
    </submittedName>
</protein>